<feature type="transmembrane region" description="Helical" evidence="1">
    <location>
        <begin position="13"/>
        <end position="31"/>
    </location>
</feature>
<keyword evidence="1" id="KW-0472">Membrane</keyword>
<keyword evidence="1" id="KW-1133">Transmembrane helix</keyword>
<feature type="transmembrane region" description="Helical" evidence="1">
    <location>
        <begin position="85"/>
        <end position="111"/>
    </location>
</feature>
<reference evidence="2" key="1">
    <citation type="journal article" date="2014" name="Front. Microbiol.">
        <title>High frequency of phylogenetically diverse reductive dehalogenase-homologous genes in deep subseafloor sedimentary metagenomes.</title>
        <authorList>
            <person name="Kawai M."/>
            <person name="Futagami T."/>
            <person name="Toyoda A."/>
            <person name="Takaki Y."/>
            <person name="Nishi S."/>
            <person name="Hori S."/>
            <person name="Arai W."/>
            <person name="Tsubouchi T."/>
            <person name="Morono Y."/>
            <person name="Uchiyama I."/>
            <person name="Ito T."/>
            <person name="Fujiyama A."/>
            <person name="Inagaki F."/>
            <person name="Takami H."/>
        </authorList>
    </citation>
    <scope>NUCLEOTIDE SEQUENCE</scope>
    <source>
        <strain evidence="2">Expedition CK06-06</strain>
    </source>
</reference>
<gene>
    <name evidence="2" type="ORF">S01H4_18239</name>
</gene>
<dbReference type="Pfam" id="PF16980">
    <property type="entry name" value="CitMHS_2"/>
    <property type="match status" value="1"/>
</dbReference>
<dbReference type="InterPro" id="IPR031566">
    <property type="entry name" value="CitMHS_2"/>
</dbReference>
<organism evidence="2">
    <name type="scientific">marine sediment metagenome</name>
    <dbReference type="NCBI Taxonomy" id="412755"/>
    <lineage>
        <taxon>unclassified sequences</taxon>
        <taxon>metagenomes</taxon>
        <taxon>ecological metagenomes</taxon>
    </lineage>
</organism>
<evidence type="ECO:0000313" key="2">
    <source>
        <dbReference type="EMBL" id="GAG68325.1"/>
    </source>
</evidence>
<protein>
    <recommendedName>
        <fullName evidence="3">Citrate transporter-like domain-containing protein</fullName>
    </recommendedName>
</protein>
<feature type="transmembrane region" description="Helical" evidence="1">
    <location>
        <begin position="136"/>
        <end position="157"/>
    </location>
</feature>
<evidence type="ECO:0000256" key="1">
    <source>
        <dbReference type="SAM" id="Phobius"/>
    </source>
</evidence>
<sequence>MSNNFTWEPIIEVAYLFLGIFATMTPALLYLQQNASHLGIETPTQFYFVTGALSGFLDNAPTAVSFHSLALGLQDQFATLFAGEAIIAGIPVSLLTAISLGAVFFGSMTYIGNGPNFMVKAIAENNNIKMPHFFRYMYGFSLIVLLPLFILASFIFIK</sequence>
<proteinExistence type="predicted"/>
<keyword evidence="1" id="KW-0812">Transmembrane</keyword>
<evidence type="ECO:0008006" key="3">
    <source>
        <dbReference type="Google" id="ProtNLM"/>
    </source>
</evidence>
<dbReference type="AlphaFoldDB" id="X0ZF83"/>
<comment type="caution">
    <text evidence="2">The sequence shown here is derived from an EMBL/GenBank/DDBJ whole genome shotgun (WGS) entry which is preliminary data.</text>
</comment>
<dbReference type="EMBL" id="BART01008075">
    <property type="protein sequence ID" value="GAG68325.1"/>
    <property type="molecule type" value="Genomic_DNA"/>
</dbReference>
<accession>X0ZF83</accession>
<name>X0ZF83_9ZZZZ</name>